<dbReference type="Pfam" id="PF17919">
    <property type="entry name" value="RT_RNaseH_2"/>
    <property type="match status" value="1"/>
</dbReference>
<evidence type="ECO:0000259" key="6">
    <source>
        <dbReference type="PROSITE" id="PS50158"/>
    </source>
</evidence>
<keyword evidence="1" id="KW-0645">Protease</keyword>
<evidence type="ECO:0000313" key="8">
    <source>
        <dbReference type="Proteomes" id="UP000288805"/>
    </source>
</evidence>
<evidence type="ECO:0000256" key="5">
    <source>
        <dbReference type="SAM" id="MobiDB-lite"/>
    </source>
</evidence>
<evidence type="ECO:0000256" key="2">
    <source>
        <dbReference type="ARBA" id="ARBA00022750"/>
    </source>
</evidence>
<sequence>MTMIFNFHSGGIFNKGNNGGSNDNKNKDAPSTQNSTQNRSGTSTPIRSNTQGQHQQQQRINNDPYAHPNLGKCFRCNQPGHLSNNCPNRRSVNFVEEGGNEEEQELEEDIYEGAEFVEDVEKKWHALSNDFCLPQKIQTILNDIKYSGLDTLFIAWIKKGPEVQVLEVCKIPLSIRKYYKDEIVQEVLVDFPDLSPNELPNELPPMQNIQHHINLVLGASLPNLPHYLPTLLTPKKDGSWRMCVDSCTINKIMVKYRFPIPHLNDMLDSKDEQEHLSHLKEVLLALQANKLYINLKKCSFMTSHFLFLGFIVGKDGIQVDETKMKAIREWPALKIVREVQSFHGLTSFYKRFIRGFSTILVPITDCLKKGQFQWGKAQKDNLESIKAKLCTAPVLTLSNFEKVFEVECDASVLGIGVVLSQEGRPVEFLVRRILMLLMRILVAYGHDATIRSLLLTSLFKIDFYFEIEFAFNSMPNHSTKKTPFEVVYTSVPRHTVDLIRLPLSHDVNSNAEEFAGIQQIHQVKKNLKDANLHYKNTVDRHRRLEGDLVIVHLCKNHFPTGMYNKLKDKKIGDFSVFQKIGDNA</sequence>
<dbReference type="GO" id="GO:0004190">
    <property type="term" value="F:aspartic-type endopeptidase activity"/>
    <property type="evidence" value="ECO:0007669"/>
    <property type="project" value="UniProtKB-KW"/>
</dbReference>
<gene>
    <name evidence="7" type="primary">pol_1974</name>
    <name evidence="7" type="ORF">CK203_034697</name>
</gene>
<dbReference type="Proteomes" id="UP000288805">
    <property type="component" value="Unassembled WGS sequence"/>
</dbReference>
<evidence type="ECO:0000256" key="4">
    <source>
        <dbReference type="PROSITE-ProRule" id="PRU00047"/>
    </source>
</evidence>
<keyword evidence="4" id="KW-0863">Zinc-finger</keyword>
<dbReference type="Gene3D" id="3.30.70.270">
    <property type="match status" value="3"/>
</dbReference>
<dbReference type="SUPFAM" id="SSF56672">
    <property type="entry name" value="DNA/RNA polymerases"/>
    <property type="match status" value="1"/>
</dbReference>
<dbReference type="PROSITE" id="PS50158">
    <property type="entry name" value="ZF_CCHC"/>
    <property type="match status" value="1"/>
</dbReference>
<feature type="compositionally biased region" description="Low complexity" evidence="5">
    <location>
        <begin position="14"/>
        <end position="23"/>
    </location>
</feature>
<dbReference type="InterPro" id="IPR043128">
    <property type="entry name" value="Rev_trsase/Diguanyl_cyclase"/>
</dbReference>
<proteinExistence type="predicted"/>
<dbReference type="PANTHER" id="PTHR35046">
    <property type="entry name" value="ZINC KNUCKLE (CCHC-TYPE) FAMILY PROTEIN"/>
    <property type="match status" value="1"/>
</dbReference>
<dbReference type="FunFam" id="3.30.70.270:FF:000020">
    <property type="entry name" value="Transposon Tf2-6 polyprotein-like Protein"/>
    <property type="match status" value="1"/>
</dbReference>
<dbReference type="PANTHER" id="PTHR35046:SF18">
    <property type="entry name" value="RNA-DIRECTED DNA POLYMERASE"/>
    <property type="match status" value="1"/>
</dbReference>
<dbReference type="Gene3D" id="3.10.10.10">
    <property type="entry name" value="HIV Type 1 Reverse Transcriptase, subunit A, domain 1"/>
    <property type="match status" value="1"/>
</dbReference>
<accession>A0A438HWF2</accession>
<dbReference type="InterPro" id="IPR001878">
    <property type="entry name" value="Znf_CCHC"/>
</dbReference>
<keyword evidence="2" id="KW-0378">Hydrolase</keyword>
<dbReference type="GO" id="GO:0003677">
    <property type="term" value="F:DNA binding"/>
    <property type="evidence" value="ECO:0007669"/>
    <property type="project" value="UniProtKB-KW"/>
</dbReference>
<organism evidence="7 8">
    <name type="scientific">Vitis vinifera</name>
    <name type="common">Grape</name>
    <dbReference type="NCBI Taxonomy" id="29760"/>
    <lineage>
        <taxon>Eukaryota</taxon>
        <taxon>Viridiplantae</taxon>
        <taxon>Streptophyta</taxon>
        <taxon>Embryophyta</taxon>
        <taxon>Tracheophyta</taxon>
        <taxon>Spermatophyta</taxon>
        <taxon>Magnoliopsida</taxon>
        <taxon>eudicotyledons</taxon>
        <taxon>Gunneridae</taxon>
        <taxon>Pentapetalae</taxon>
        <taxon>rosids</taxon>
        <taxon>Vitales</taxon>
        <taxon>Vitaceae</taxon>
        <taxon>Viteae</taxon>
        <taxon>Vitis</taxon>
    </lineage>
</organism>
<dbReference type="SMART" id="SM00343">
    <property type="entry name" value="ZnF_C2HC"/>
    <property type="match status" value="1"/>
</dbReference>
<protein>
    <submittedName>
        <fullName evidence="7">Retrovirus-related Pol polyprotein from transposon gypsy</fullName>
    </submittedName>
</protein>
<reference evidence="7 8" key="1">
    <citation type="journal article" date="2018" name="PLoS Genet.">
        <title>Population sequencing reveals clonal diversity and ancestral inbreeding in the grapevine cultivar Chardonnay.</title>
        <authorList>
            <person name="Roach M.J."/>
            <person name="Johnson D.L."/>
            <person name="Bohlmann J."/>
            <person name="van Vuuren H.J."/>
            <person name="Jones S.J."/>
            <person name="Pretorius I.S."/>
            <person name="Schmidt S.A."/>
            <person name="Borneman A.R."/>
        </authorList>
    </citation>
    <scope>NUCLEOTIDE SEQUENCE [LARGE SCALE GENOMIC DNA]</scope>
    <source>
        <strain evidence="8">cv. Chardonnay</strain>
        <tissue evidence="7">Leaf</tissue>
    </source>
</reference>
<dbReference type="SUPFAM" id="SSF57756">
    <property type="entry name" value="Retrovirus zinc finger-like domains"/>
    <property type="match status" value="1"/>
</dbReference>
<dbReference type="InterPro" id="IPR041577">
    <property type="entry name" value="RT_RNaseH_2"/>
</dbReference>
<keyword evidence="4" id="KW-0479">Metal-binding</keyword>
<dbReference type="Pfam" id="PF00098">
    <property type="entry name" value="zf-CCHC"/>
    <property type="match status" value="1"/>
</dbReference>
<evidence type="ECO:0000256" key="1">
    <source>
        <dbReference type="ARBA" id="ARBA00022670"/>
    </source>
</evidence>
<dbReference type="Gene3D" id="4.10.60.10">
    <property type="entry name" value="Zinc finger, CCHC-type"/>
    <property type="match status" value="1"/>
</dbReference>
<dbReference type="InterPro" id="IPR043502">
    <property type="entry name" value="DNA/RNA_pol_sf"/>
</dbReference>
<name>A0A438HWF2_VITVI</name>
<evidence type="ECO:0000313" key="7">
    <source>
        <dbReference type="EMBL" id="RVW88794.1"/>
    </source>
</evidence>
<keyword evidence="3" id="KW-0238">DNA-binding</keyword>
<dbReference type="AlphaFoldDB" id="A0A438HWF2"/>
<keyword evidence="2" id="KW-0064">Aspartyl protease</keyword>
<dbReference type="EMBL" id="QGNW01000170">
    <property type="protein sequence ID" value="RVW88794.1"/>
    <property type="molecule type" value="Genomic_DNA"/>
</dbReference>
<dbReference type="GO" id="GO:0006508">
    <property type="term" value="P:proteolysis"/>
    <property type="evidence" value="ECO:0007669"/>
    <property type="project" value="UniProtKB-KW"/>
</dbReference>
<feature type="domain" description="CCHC-type" evidence="6">
    <location>
        <begin position="72"/>
        <end position="88"/>
    </location>
</feature>
<comment type="caution">
    <text evidence="7">The sequence shown here is derived from an EMBL/GenBank/DDBJ whole genome shotgun (WGS) entry which is preliminary data.</text>
</comment>
<dbReference type="InterPro" id="IPR036875">
    <property type="entry name" value="Znf_CCHC_sf"/>
</dbReference>
<feature type="region of interest" description="Disordered" evidence="5">
    <location>
        <begin position="1"/>
        <end position="64"/>
    </location>
</feature>
<feature type="compositionally biased region" description="Polar residues" evidence="5">
    <location>
        <begin position="29"/>
        <end position="50"/>
    </location>
</feature>
<evidence type="ECO:0000256" key="3">
    <source>
        <dbReference type="ARBA" id="ARBA00023125"/>
    </source>
</evidence>
<keyword evidence="4" id="KW-0862">Zinc</keyword>
<dbReference type="GO" id="GO:0008270">
    <property type="term" value="F:zinc ion binding"/>
    <property type="evidence" value="ECO:0007669"/>
    <property type="project" value="UniProtKB-KW"/>
</dbReference>